<name>A0A520KS70_METT2</name>
<dbReference type="EMBL" id="RXIF01000006">
    <property type="protein sequence ID" value="RZN64615.1"/>
    <property type="molecule type" value="Genomic_DNA"/>
</dbReference>
<reference evidence="2 3" key="1">
    <citation type="journal article" date="2019" name="Nat. Microbiol.">
        <title>Wide diversity of methane and short-chain alkane metabolisms in uncultured archaea.</title>
        <authorList>
            <person name="Borrel G."/>
            <person name="Adam P.S."/>
            <person name="McKay L.J."/>
            <person name="Chen L.X."/>
            <person name="Sierra-Garcia I.N."/>
            <person name="Sieber C.M."/>
            <person name="Letourneur Q."/>
            <person name="Ghozlane A."/>
            <person name="Andersen G.L."/>
            <person name="Li W.J."/>
            <person name="Hallam S.J."/>
            <person name="Muyzer G."/>
            <person name="de Oliveira V.M."/>
            <person name="Inskeep W.P."/>
            <person name="Banfield J.F."/>
            <person name="Gribaldo S."/>
        </authorList>
    </citation>
    <scope>NUCLEOTIDE SEQUENCE [LARGE SCALE GENOMIC DNA]</scope>
    <source>
        <strain evidence="2">NM1a</strain>
    </source>
</reference>
<evidence type="ECO:0000313" key="3">
    <source>
        <dbReference type="Proteomes" id="UP000317158"/>
    </source>
</evidence>
<dbReference type="AlphaFoldDB" id="A0A520KS70"/>
<sequence length="62" mass="7643">MFRRGFYGGFSFCFPGFYFGFEYPSEEDQLHELERYKADLEYELKKVNEEIEKIKDRIKKSR</sequence>
<evidence type="ECO:0008006" key="4">
    <source>
        <dbReference type="Google" id="ProtNLM"/>
    </source>
</evidence>
<evidence type="ECO:0000256" key="1">
    <source>
        <dbReference type="SAM" id="Coils"/>
    </source>
</evidence>
<accession>A0A520KS70</accession>
<gene>
    <name evidence="2" type="ORF">EF806_04600</name>
</gene>
<keyword evidence="1" id="KW-0175">Coiled coil</keyword>
<comment type="caution">
    <text evidence="2">The sequence shown here is derived from an EMBL/GenBank/DDBJ whole genome shotgun (WGS) entry which is preliminary data.</text>
</comment>
<organism evidence="2 3">
    <name type="scientific">Methanoliparum thermophilum</name>
    <dbReference type="NCBI Taxonomy" id="2491083"/>
    <lineage>
        <taxon>Archaea</taxon>
        <taxon>Methanobacteriati</taxon>
        <taxon>Methanobacteriota</taxon>
        <taxon>Candidatus Methanoliparia</taxon>
        <taxon>Candidatus Methanoliparales</taxon>
        <taxon>Candidatus Methanoliparaceae</taxon>
        <taxon>Candidatus Methanoliparum</taxon>
    </lineage>
</organism>
<protein>
    <recommendedName>
        <fullName evidence="4">DUF5320 domain-containing protein</fullName>
    </recommendedName>
</protein>
<evidence type="ECO:0000313" key="2">
    <source>
        <dbReference type="EMBL" id="RZN64615.1"/>
    </source>
</evidence>
<proteinExistence type="predicted"/>
<feature type="coiled-coil region" evidence="1">
    <location>
        <begin position="30"/>
        <end position="57"/>
    </location>
</feature>
<dbReference type="Proteomes" id="UP000317158">
    <property type="component" value="Unassembled WGS sequence"/>
</dbReference>